<dbReference type="InterPro" id="IPR013324">
    <property type="entry name" value="RNA_pol_sigma_r3/r4-like"/>
</dbReference>
<evidence type="ECO:0000313" key="9">
    <source>
        <dbReference type="Proteomes" id="UP000658278"/>
    </source>
</evidence>
<dbReference type="SUPFAM" id="SSF88946">
    <property type="entry name" value="Sigma2 domain of RNA polymerase sigma factors"/>
    <property type="match status" value="1"/>
</dbReference>
<dbReference type="Pfam" id="PF04542">
    <property type="entry name" value="Sigma70_r2"/>
    <property type="match status" value="1"/>
</dbReference>
<dbReference type="InterPro" id="IPR036388">
    <property type="entry name" value="WH-like_DNA-bd_sf"/>
</dbReference>
<accession>A0A934R9B0</accession>
<dbReference type="InterPro" id="IPR013325">
    <property type="entry name" value="RNA_pol_sigma_r2"/>
</dbReference>
<evidence type="ECO:0000313" key="8">
    <source>
        <dbReference type="EMBL" id="MBK1825462.1"/>
    </source>
</evidence>
<evidence type="ECO:0000256" key="2">
    <source>
        <dbReference type="ARBA" id="ARBA00023015"/>
    </source>
</evidence>
<dbReference type="GO" id="GO:0006352">
    <property type="term" value="P:DNA-templated transcription initiation"/>
    <property type="evidence" value="ECO:0007669"/>
    <property type="project" value="InterPro"/>
</dbReference>
<organism evidence="8 9">
    <name type="scientific">Haloferula rosea</name>
    <dbReference type="NCBI Taxonomy" id="490093"/>
    <lineage>
        <taxon>Bacteria</taxon>
        <taxon>Pseudomonadati</taxon>
        <taxon>Verrucomicrobiota</taxon>
        <taxon>Verrucomicrobiia</taxon>
        <taxon>Verrucomicrobiales</taxon>
        <taxon>Verrucomicrobiaceae</taxon>
        <taxon>Haloferula</taxon>
    </lineage>
</organism>
<comment type="caution">
    <text evidence="8">The sequence shown here is derived from an EMBL/GenBank/DDBJ whole genome shotgun (WGS) entry which is preliminary data.</text>
</comment>
<dbReference type="EMBL" id="JAENII010000001">
    <property type="protein sequence ID" value="MBK1825462.1"/>
    <property type="molecule type" value="Genomic_DNA"/>
</dbReference>
<dbReference type="Gene3D" id="1.10.1740.10">
    <property type="match status" value="1"/>
</dbReference>
<evidence type="ECO:0000259" key="7">
    <source>
        <dbReference type="Pfam" id="PF08281"/>
    </source>
</evidence>
<evidence type="ECO:0000256" key="1">
    <source>
        <dbReference type="ARBA" id="ARBA00010641"/>
    </source>
</evidence>
<dbReference type="Pfam" id="PF08281">
    <property type="entry name" value="Sigma70_r4_2"/>
    <property type="match status" value="1"/>
</dbReference>
<dbReference type="GO" id="GO:0016987">
    <property type="term" value="F:sigma factor activity"/>
    <property type="evidence" value="ECO:0007669"/>
    <property type="project" value="UniProtKB-KW"/>
</dbReference>
<evidence type="ECO:0000256" key="4">
    <source>
        <dbReference type="ARBA" id="ARBA00023125"/>
    </source>
</evidence>
<dbReference type="InterPro" id="IPR039425">
    <property type="entry name" value="RNA_pol_sigma-70-like"/>
</dbReference>
<gene>
    <name evidence="8" type="ORF">JIN81_00400</name>
</gene>
<proteinExistence type="inferred from homology"/>
<dbReference type="Proteomes" id="UP000658278">
    <property type="component" value="Unassembled WGS sequence"/>
</dbReference>
<reference evidence="8" key="1">
    <citation type="submission" date="2021-01" db="EMBL/GenBank/DDBJ databases">
        <title>Modified the classification status of verrucomicrobia.</title>
        <authorList>
            <person name="Feng X."/>
        </authorList>
    </citation>
    <scope>NUCLEOTIDE SEQUENCE</scope>
    <source>
        <strain evidence="8">KCTC 22201</strain>
    </source>
</reference>
<protein>
    <submittedName>
        <fullName evidence="8">RNA polymerase sigma factor</fullName>
    </submittedName>
</protein>
<dbReference type="InterPro" id="IPR013249">
    <property type="entry name" value="RNA_pol_sigma70_r4_t2"/>
</dbReference>
<evidence type="ECO:0000256" key="3">
    <source>
        <dbReference type="ARBA" id="ARBA00023082"/>
    </source>
</evidence>
<dbReference type="Gene3D" id="1.10.10.10">
    <property type="entry name" value="Winged helix-like DNA-binding domain superfamily/Winged helix DNA-binding domain"/>
    <property type="match status" value="1"/>
</dbReference>
<keyword evidence="3" id="KW-0731">Sigma factor</keyword>
<dbReference type="AlphaFoldDB" id="A0A934R9B0"/>
<dbReference type="RefSeq" id="WP_200275083.1">
    <property type="nucleotide sequence ID" value="NZ_JAENII010000001.1"/>
</dbReference>
<evidence type="ECO:0000259" key="6">
    <source>
        <dbReference type="Pfam" id="PF04542"/>
    </source>
</evidence>
<dbReference type="NCBIfam" id="TIGR02937">
    <property type="entry name" value="sigma70-ECF"/>
    <property type="match status" value="1"/>
</dbReference>
<dbReference type="GO" id="GO:0003677">
    <property type="term" value="F:DNA binding"/>
    <property type="evidence" value="ECO:0007669"/>
    <property type="project" value="UniProtKB-KW"/>
</dbReference>
<name>A0A934R9B0_9BACT</name>
<sequence length="173" mass="20012">MTKDELGELVEAHQAELFRYLRFIGADFATAEDLVQESFIRAFRAKVAPDLGMHSARRAWLRRIAHNLFIDHCRRRSRSPVSFNSEAAETAEDFWHKEFYQHDEGFGCLEALELCMKRLSDRQRELIEAFYAARRSREDIAESFGITPSGVKASLRRIRASLGECIHHRLAQA</sequence>
<comment type="similarity">
    <text evidence="1">Belongs to the sigma-70 factor family. ECF subfamily.</text>
</comment>
<dbReference type="InterPro" id="IPR014284">
    <property type="entry name" value="RNA_pol_sigma-70_dom"/>
</dbReference>
<keyword evidence="4" id="KW-0238">DNA-binding</keyword>
<keyword evidence="5" id="KW-0804">Transcription</keyword>
<keyword evidence="2" id="KW-0805">Transcription regulation</keyword>
<feature type="domain" description="RNA polymerase sigma-70 region 2" evidence="6">
    <location>
        <begin position="9"/>
        <end position="78"/>
    </location>
</feature>
<dbReference type="PANTHER" id="PTHR43133">
    <property type="entry name" value="RNA POLYMERASE ECF-TYPE SIGMA FACTO"/>
    <property type="match status" value="1"/>
</dbReference>
<dbReference type="InterPro" id="IPR007627">
    <property type="entry name" value="RNA_pol_sigma70_r2"/>
</dbReference>
<feature type="domain" description="RNA polymerase sigma factor 70 region 4 type 2" evidence="7">
    <location>
        <begin position="110"/>
        <end position="162"/>
    </location>
</feature>
<dbReference type="SUPFAM" id="SSF88659">
    <property type="entry name" value="Sigma3 and sigma4 domains of RNA polymerase sigma factors"/>
    <property type="match status" value="1"/>
</dbReference>
<keyword evidence="9" id="KW-1185">Reference proteome</keyword>
<dbReference type="PANTHER" id="PTHR43133:SF8">
    <property type="entry name" value="RNA POLYMERASE SIGMA FACTOR HI_1459-RELATED"/>
    <property type="match status" value="1"/>
</dbReference>
<evidence type="ECO:0000256" key="5">
    <source>
        <dbReference type="ARBA" id="ARBA00023163"/>
    </source>
</evidence>